<sequence length="68" mass="7279">MRLAGGIEAMERFVSALQISSIGVSLGDVHSLAYPMPKRENLIRLSVGCEDVDDLMADYARGIAAAIN</sequence>
<name>A0A6J7Q092_9ZZZZ</name>
<dbReference type="SUPFAM" id="SSF53383">
    <property type="entry name" value="PLP-dependent transferases"/>
    <property type="match status" value="1"/>
</dbReference>
<evidence type="ECO:0000313" key="1">
    <source>
        <dbReference type="EMBL" id="CAB5011077.1"/>
    </source>
</evidence>
<dbReference type="InterPro" id="IPR015422">
    <property type="entry name" value="PyrdxlP-dep_Trfase_small"/>
</dbReference>
<dbReference type="EMBL" id="CAFBPA010000162">
    <property type="protein sequence ID" value="CAB5011077.1"/>
    <property type="molecule type" value="Genomic_DNA"/>
</dbReference>
<dbReference type="Gene3D" id="3.90.1150.10">
    <property type="entry name" value="Aspartate Aminotransferase, domain 1"/>
    <property type="match status" value="1"/>
</dbReference>
<accession>A0A6J7Q092</accession>
<gene>
    <name evidence="1" type="ORF">UFOPK4043_01062</name>
</gene>
<proteinExistence type="predicted"/>
<reference evidence="1" key="1">
    <citation type="submission" date="2020-05" db="EMBL/GenBank/DDBJ databases">
        <authorList>
            <person name="Chiriac C."/>
            <person name="Salcher M."/>
            <person name="Ghai R."/>
            <person name="Kavagutti S V."/>
        </authorList>
    </citation>
    <scope>NUCLEOTIDE SEQUENCE</scope>
</reference>
<dbReference type="InterPro" id="IPR015424">
    <property type="entry name" value="PyrdxlP-dep_Trfase"/>
</dbReference>
<organism evidence="1">
    <name type="scientific">freshwater metagenome</name>
    <dbReference type="NCBI Taxonomy" id="449393"/>
    <lineage>
        <taxon>unclassified sequences</taxon>
        <taxon>metagenomes</taxon>
        <taxon>ecological metagenomes</taxon>
    </lineage>
</organism>
<protein>
    <submittedName>
        <fullName evidence="1">Unannotated protein</fullName>
    </submittedName>
</protein>
<dbReference type="AlphaFoldDB" id="A0A6J7Q092"/>